<reference evidence="2" key="1">
    <citation type="journal article" date="2013" name="Nat. Genet.">
        <title>The Capsella rubella genome and the genomic consequences of rapid mating system evolution.</title>
        <authorList>
            <person name="Slotte T."/>
            <person name="Hazzouri K.M."/>
            <person name="Agren J.A."/>
            <person name="Koenig D."/>
            <person name="Maumus F."/>
            <person name="Guo Y.L."/>
            <person name="Steige K."/>
            <person name="Platts A.E."/>
            <person name="Escobar J.S."/>
            <person name="Newman L.K."/>
            <person name="Wang W."/>
            <person name="Mandakova T."/>
            <person name="Vello E."/>
            <person name="Smith L.M."/>
            <person name="Henz S.R."/>
            <person name="Steffen J."/>
            <person name="Takuno S."/>
            <person name="Brandvain Y."/>
            <person name="Coop G."/>
            <person name="Andolfatto P."/>
            <person name="Hu T.T."/>
            <person name="Blanchette M."/>
            <person name="Clark R.M."/>
            <person name="Quesneville H."/>
            <person name="Nordborg M."/>
            <person name="Gaut B.S."/>
            <person name="Lysak M.A."/>
            <person name="Jenkins J."/>
            <person name="Grimwood J."/>
            <person name="Chapman J."/>
            <person name="Prochnik S."/>
            <person name="Shu S."/>
            <person name="Rokhsar D."/>
            <person name="Schmutz J."/>
            <person name="Weigel D."/>
            <person name="Wright S.I."/>
        </authorList>
    </citation>
    <scope>NUCLEOTIDE SEQUENCE [LARGE SCALE GENOMIC DNA]</scope>
    <source>
        <strain evidence="2">cv. Monte Gargano</strain>
    </source>
</reference>
<organism evidence="1 2">
    <name type="scientific">Capsella rubella</name>
    <dbReference type="NCBI Taxonomy" id="81985"/>
    <lineage>
        <taxon>Eukaryota</taxon>
        <taxon>Viridiplantae</taxon>
        <taxon>Streptophyta</taxon>
        <taxon>Embryophyta</taxon>
        <taxon>Tracheophyta</taxon>
        <taxon>Spermatophyta</taxon>
        <taxon>Magnoliopsida</taxon>
        <taxon>eudicotyledons</taxon>
        <taxon>Gunneridae</taxon>
        <taxon>Pentapetalae</taxon>
        <taxon>rosids</taxon>
        <taxon>malvids</taxon>
        <taxon>Brassicales</taxon>
        <taxon>Brassicaceae</taxon>
        <taxon>Camelineae</taxon>
        <taxon>Capsella</taxon>
    </lineage>
</organism>
<dbReference type="EMBL" id="KB870810">
    <property type="protein sequence ID" value="EOA19536.1"/>
    <property type="molecule type" value="Genomic_DNA"/>
</dbReference>
<name>R0FCM2_9BRAS</name>
<keyword evidence="2" id="KW-1185">Reference proteome</keyword>
<proteinExistence type="predicted"/>
<sequence length="82" mass="9510">MVLGILCAKKFFNNEYTCHMLMPMRCIITLIQKAFQIRFFVLILRGPNSSSYGMAYRVCNRGYVCNETISSNLSIRMYSSIH</sequence>
<accession>R0FCM2</accession>
<protein>
    <submittedName>
        <fullName evidence="1">Uncharacterized protein</fullName>
    </submittedName>
</protein>
<gene>
    <name evidence="1" type="ORF">CARUB_v10002494mg</name>
</gene>
<dbReference type="Proteomes" id="UP000029121">
    <property type="component" value="Unassembled WGS sequence"/>
</dbReference>
<evidence type="ECO:0000313" key="2">
    <source>
        <dbReference type="Proteomes" id="UP000029121"/>
    </source>
</evidence>
<dbReference type="AlphaFoldDB" id="R0FCM2"/>
<evidence type="ECO:0000313" key="1">
    <source>
        <dbReference type="EMBL" id="EOA19536.1"/>
    </source>
</evidence>